<evidence type="ECO:0000256" key="1">
    <source>
        <dbReference type="ARBA" id="ARBA00023125"/>
    </source>
</evidence>
<feature type="domain" description="HTH cro/C1-type" evidence="2">
    <location>
        <begin position="13"/>
        <end position="67"/>
    </location>
</feature>
<dbReference type="PANTHER" id="PTHR46558:SF11">
    <property type="entry name" value="HTH-TYPE TRANSCRIPTIONAL REGULATOR XRE"/>
    <property type="match status" value="1"/>
</dbReference>
<dbReference type="GO" id="GO:0003677">
    <property type="term" value="F:DNA binding"/>
    <property type="evidence" value="ECO:0007669"/>
    <property type="project" value="UniProtKB-KW"/>
</dbReference>
<evidence type="ECO:0000259" key="2">
    <source>
        <dbReference type="PROSITE" id="PS50943"/>
    </source>
</evidence>
<sequence length="211" mass="23995">MNDYLIQNFGKNVAQLRKKKGITQAELAEVIGVKKAAISKIELGTSYPTFANLDKIARYFKATPNELFGTSTDIELERAVIKTDEYSEKAEKIIRAVSKIEEYSEEAEQILYTLERIDGLERILASSQDYSNEVIYILDRLTYAPIMETDKGEPLYRDDFGHLTTDPSVGVKYARHLSQLQLLLKKADKIKEIANDVNFILEHKDLLDKGS</sequence>
<dbReference type="AlphaFoldDB" id="A0A368UBN1"/>
<dbReference type="SMART" id="SM00530">
    <property type="entry name" value="HTH_XRE"/>
    <property type="match status" value="1"/>
</dbReference>
<evidence type="ECO:0000313" key="3">
    <source>
        <dbReference type="EMBL" id="RCW16046.1"/>
    </source>
</evidence>
<accession>A0A368UBN1</accession>
<comment type="caution">
    <text evidence="3">The sequence shown here is derived from an EMBL/GenBank/DDBJ whole genome shotgun (WGS) entry which is preliminary data.</text>
</comment>
<dbReference type="PROSITE" id="PS50943">
    <property type="entry name" value="HTH_CROC1"/>
    <property type="match status" value="1"/>
</dbReference>
<proteinExistence type="predicted"/>
<reference evidence="3 4" key="1">
    <citation type="journal article" date="2018" name="Sci. Rep.">
        <title>Network-guided genomic and metagenomic analysis of the faecal microbiota of the critically endangered kakapo.</title>
        <authorList>
            <person name="Waite D.W."/>
            <person name="Dsouza M."/>
            <person name="Sekiguchi Y."/>
            <person name="Hugenholtz P."/>
            <person name="Taylor M.W."/>
        </authorList>
    </citation>
    <scope>NUCLEOTIDE SEQUENCE [LARGE SCALE GENOMIC DNA]</scope>
    <source>
        <strain evidence="3 4">BI02</strain>
    </source>
</reference>
<dbReference type="CDD" id="cd00093">
    <property type="entry name" value="HTH_XRE"/>
    <property type="match status" value="1"/>
</dbReference>
<keyword evidence="1" id="KW-0238">DNA-binding</keyword>
<dbReference type="SUPFAM" id="SSF47413">
    <property type="entry name" value="lambda repressor-like DNA-binding domains"/>
    <property type="match status" value="1"/>
</dbReference>
<gene>
    <name evidence="3" type="ORF">CAC02_10675</name>
</gene>
<dbReference type="Gene3D" id="1.10.260.40">
    <property type="entry name" value="lambda repressor-like DNA-binding domains"/>
    <property type="match status" value="1"/>
</dbReference>
<dbReference type="EMBL" id="NETH01000089">
    <property type="protein sequence ID" value="RCW16046.1"/>
    <property type="molecule type" value="Genomic_DNA"/>
</dbReference>
<dbReference type="Proteomes" id="UP000253215">
    <property type="component" value="Unassembled WGS sequence"/>
</dbReference>
<name>A0A368UBN1_9STRE</name>
<organism evidence="3 4">
    <name type="scientific">Streptococcus gallolyticus</name>
    <dbReference type="NCBI Taxonomy" id="315405"/>
    <lineage>
        <taxon>Bacteria</taxon>
        <taxon>Bacillati</taxon>
        <taxon>Bacillota</taxon>
        <taxon>Bacilli</taxon>
        <taxon>Lactobacillales</taxon>
        <taxon>Streptococcaceae</taxon>
        <taxon>Streptococcus</taxon>
    </lineage>
</organism>
<dbReference type="InterPro" id="IPR001387">
    <property type="entry name" value="Cro/C1-type_HTH"/>
</dbReference>
<evidence type="ECO:0000313" key="4">
    <source>
        <dbReference type="Proteomes" id="UP000253215"/>
    </source>
</evidence>
<dbReference type="InterPro" id="IPR010982">
    <property type="entry name" value="Lambda_DNA-bd_dom_sf"/>
</dbReference>
<dbReference type="PANTHER" id="PTHR46558">
    <property type="entry name" value="TRACRIPTIONAL REGULATORY PROTEIN-RELATED-RELATED"/>
    <property type="match status" value="1"/>
</dbReference>
<protein>
    <submittedName>
        <fullName evidence="3">Transcriptional regulator</fullName>
    </submittedName>
</protein>
<dbReference type="Pfam" id="PF01381">
    <property type="entry name" value="HTH_3"/>
    <property type="match status" value="1"/>
</dbReference>